<evidence type="ECO:0000313" key="4">
    <source>
        <dbReference type="Proteomes" id="UP000321723"/>
    </source>
</evidence>
<dbReference type="EMBL" id="JACHDN010000001">
    <property type="protein sequence ID" value="MBB5474781.1"/>
    <property type="molecule type" value="Genomic_DNA"/>
</dbReference>
<evidence type="ECO:0000313" key="5">
    <source>
        <dbReference type="Proteomes" id="UP000564629"/>
    </source>
</evidence>
<dbReference type="EMBL" id="BJVQ01000059">
    <property type="protein sequence ID" value="GEL48043.1"/>
    <property type="molecule type" value="Genomic_DNA"/>
</dbReference>
<reference evidence="2 4" key="1">
    <citation type="submission" date="2019-07" db="EMBL/GenBank/DDBJ databases">
        <title>Whole genome shotgun sequence of Cellulomonas hominis NBRC 16055.</title>
        <authorList>
            <person name="Hosoyama A."/>
            <person name="Uohara A."/>
            <person name="Ohji S."/>
            <person name="Ichikawa N."/>
        </authorList>
    </citation>
    <scope>NUCLEOTIDE SEQUENCE [LARGE SCALE GENOMIC DNA]</scope>
    <source>
        <strain evidence="2 4">NBRC 16055</strain>
    </source>
</reference>
<name>A0A511FFQ2_9CELL</name>
<dbReference type="Proteomes" id="UP000564629">
    <property type="component" value="Unassembled WGS sequence"/>
</dbReference>
<dbReference type="RefSeq" id="WP_146839715.1">
    <property type="nucleotide sequence ID" value="NZ_BJVQ01000059.1"/>
</dbReference>
<accession>A0A511FFQ2</accession>
<keyword evidence="1" id="KW-0812">Transmembrane</keyword>
<keyword evidence="1" id="KW-0472">Membrane</keyword>
<dbReference type="AlphaFoldDB" id="A0A511FFQ2"/>
<evidence type="ECO:0000313" key="2">
    <source>
        <dbReference type="EMBL" id="GEL48043.1"/>
    </source>
</evidence>
<organism evidence="2 4">
    <name type="scientific">Cellulomonas hominis</name>
    <dbReference type="NCBI Taxonomy" id="156981"/>
    <lineage>
        <taxon>Bacteria</taxon>
        <taxon>Bacillati</taxon>
        <taxon>Actinomycetota</taxon>
        <taxon>Actinomycetes</taxon>
        <taxon>Micrococcales</taxon>
        <taxon>Cellulomonadaceae</taxon>
        <taxon>Cellulomonas</taxon>
    </lineage>
</organism>
<reference evidence="3 5" key="2">
    <citation type="submission" date="2020-08" db="EMBL/GenBank/DDBJ databases">
        <title>Sequencing the genomes of 1000 actinobacteria strains.</title>
        <authorList>
            <person name="Klenk H.-P."/>
        </authorList>
    </citation>
    <scope>NUCLEOTIDE SEQUENCE [LARGE SCALE GENOMIC DNA]</scope>
    <source>
        <strain evidence="3 5">DSM 9581</strain>
    </source>
</reference>
<feature type="transmembrane region" description="Helical" evidence="1">
    <location>
        <begin position="57"/>
        <end position="75"/>
    </location>
</feature>
<comment type="caution">
    <text evidence="2">The sequence shown here is derived from an EMBL/GenBank/DDBJ whole genome shotgun (WGS) entry which is preliminary data.</text>
</comment>
<sequence length="146" mass="15745">MMSTYSLTHLTGKPAQANRIAVVQGFEAKRRTWIALVVGGFALLMVTAITWPLLSVVAILPGAAAGIAVVSALLVRSRSEPERLWIASRRDRLRSDAGTFYVGGEPVDPTATEVFVLVRGTVPGEPVPPERDAHATEPVRQMEAAW</sequence>
<gene>
    <name evidence="2" type="ORF">CHO01_31590</name>
    <name evidence="3" type="ORF">HNR08_003517</name>
</gene>
<evidence type="ECO:0000256" key="1">
    <source>
        <dbReference type="SAM" id="Phobius"/>
    </source>
</evidence>
<dbReference type="OrthoDB" id="9864215at2"/>
<keyword evidence="4" id="KW-1185">Reference proteome</keyword>
<evidence type="ECO:0000313" key="3">
    <source>
        <dbReference type="EMBL" id="MBB5474781.1"/>
    </source>
</evidence>
<keyword evidence="1" id="KW-1133">Transmembrane helix</keyword>
<dbReference type="Proteomes" id="UP000321723">
    <property type="component" value="Unassembled WGS sequence"/>
</dbReference>
<feature type="transmembrane region" description="Helical" evidence="1">
    <location>
        <begin position="33"/>
        <end position="51"/>
    </location>
</feature>
<proteinExistence type="predicted"/>
<protein>
    <submittedName>
        <fullName evidence="2">Uncharacterized protein</fullName>
    </submittedName>
</protein>